<evidence type="ECO:0000256" key="2">
    <source>
        <dbReference type="SAM" id="MobiDB-lite"/>
    </source>
</evidence>
<dbReference type="RefSeq" id="WP_150728746.1">
    <property type="nucleotide sequence ID" value="NZ_CABPSX010000006.1"/>
</dbReference>
<gene>
    <name evidence="3" type="ORF">PAP18089_03111</name>
</gene>
<feature type="compositionally biased region" description="Basic and acidic residues" evidence="2">
    <location>
        <begin position="360"/>
        <end position="372"/>
    </location>
</feature>
<evidence type="ECO:0000313" key="4">
    <source>
        <dbReference type="Proteomes" id="UP000364291"/>
    </source>
</evidence>
<feature type="coiled-coil region" evidence="1">
    <location>
        <begin position="192"/>
        <end position="240"/>
    </location>
</feature>
<proteinExistence type="predicted"/>
<protein>
    <submittedName>
        <fullName evidence="3">Uncharacterized protein</fullName>
    </submittedName>
</protein>
<dbReference type="EMBL" id="CABPSX010000006">
    <property type="protein sequence ID" value="VVG72118.1"/>
    <property type="molecule type" value="Genomic_DNA"/>
</dbReference>
<accession>A0A5E5P636</accession>
<dbReference type="OrthoDB" id="8564384at2"/>
<dbReference type="AlphaFoldDB" id="A0A5E5P636"/>
<organism evidence="3 4">
    <name type="scientific">Pandoraea apista</name>
    <dbReference type="NCBI Taxonomy" id="93218"/>
    <lineage>
        <taxon>Bacteria</taxon>
        <taxon>Pseudomonadati</taxon>
        <taxon>Pseudomonadota</taxon>
        <taxon>Betaproteobacteria</taxon>
        <taxon>Burkholderiales</taxon>
        <taxon>Burkholderiaceae</taxon>
        <taxon>Pandoraea</taxon>
    </lineage>
</organism>
<dbReference type="Proteomes" id="UP000364291">
    <property type="component" value="Unassembled WGS sequence"/>
</dbReference>
<name>A0A5E5P636_9BURK</name>
<evidence type="ECO:0000256" key="1">
    <source>
        <dbReference type="SAM" id="Coils"/>
    </source>
</evidence>
<feature type="region of interest" description="Disordered" evidence="2">
    <location>
        <begin position="360"/>
        <end position="389"/>
    </location>
</feature>
<sequence>MTKKTKAAQSIGVIDLGITEGARMQSASAVTQLIEQVDITAIAGDNGAEIASMVAAGLNAASEEGQRDLVNQLLGQAQMAGAFEQFSRTVRISKLAYVKENKLYRQIKGLKLRTGSESLDGTWEEFCGLLGMSVDKVDLDITNLRTFGEEALESMSRMGIGYRELRQFRKLPQDYRAALIAAANGGDKDELLDLAEELLEKERASKADLEAKAATLEEDVKSFKRREKNYEAELERVHSQVKRLSEGKKRTTELLLRTEEIRSECMALQLEAELPINSLRKLFEEVSSESADAPENRLQMEHIWIAANVVAARALDIVALIKATEEDLPERLQGTHILSPEETARWLLDYQTIENRHAAEAIARQEKRDAAKPRGAGRPRGSVNKPKGD</sequence>
<keyword evidence="1" id="KW-0175">Coiled coil</keyword>
<reference evidence="3 4" key="1">
    <citation type="submission" date="2019-08" db="EMBL/GenBank/DDBJ databases">
        <authorList>
            <person name="Peeters C."/>
        </authorList>
    </citation>
    <scope>NUCLEOTIDE SEQUENCE [LARGE SCALE GENOMIC DNA]</scope>
    <source>
        <strain evidence="3 4">LMG 18089</strain>
    </source>
</reference>
<evidence type="ECO:0000313" key="3">
    <source>
        <dbReference type="EMBL" id="VVG72118.1"/>
    </source>
</evidence>